<evidence type="ECO:0000259" key="7">
    <source>
        <dbReference type="PROSITE" id="PS50011"/>
    </source>
</evidence>
<accession>A0ABC8XJ02</accession>
<dbReference type="Pfam" id="PF00069">
    <property type="entry name" value="Pkinase"/>
    <property type="match status" value="1"/>
</dbReference>
<keyword evidence="6" id="KW-0812">Transmembrane</keyword>
<evidence type="ECO:0000256" key="1">
    <source>
        <dbReference type="ARBA" id="ARBA00022679"/>
    </source>
</evidence>
<proteinExistence type="predicted"/>
<dbReference type="InterPro" id="IPR011009">
    <property type="entry name" value="Kinase-like_dom_sf"/>
</dbReference>
<keyword evidence="6" id="KW-0472">Membrane</keyword>
<feature type="region of interest" description="Disordered" evidence="5">
    <location>
        <begin position="532"/>
        <end position="562"/>
    </location>
</feature>
<dbReference type="InterPro" id="IPR000719">
    <property type="entry name" value="Prot_kinase_dom"/>
</dbReference>
<feature type="region of interest" description="Disordered" evidence="5">
    <location>
        <begin position="192"/>
        <end position="269"/>
    </location>
</feature>
<evidence type="ECO:0000313" key="9">
    <source>
        <dbReference type="Proteomes" id="UP001497457"/>
    </source>
</evidence>
<keyword evidence="9" id="KW-1185">Reference proteome</keyword>
<dbReference type="PANTHER" id="PTHR47973">
    <property type="entry name" value="CYSTEINE-RICH RECEPTOR-LIKE PROTEIN KINASE 3"/>
    <property type="match status" value="1"/>
</dbReference>
<keyword evidence="2" id="KW-0547">Nucleotide-binding</keyword>
<gene>
    <name evidence="8" type="ORF">URODEC1_LOCUS23367</name>
</gene>
<keyword evidence="6" id="KW-1133">Transmembrane helix</keyword>
<reference evidence="8 9" key="2">
    <citation type="submission" date="2024-10" db="EMBL/GenBank/DDBJ databases">
        <authorList>
            <person name="Ryan C."/>
        </authorList>
    </citation>
    <scope>NUCLEOTIDE SEQUENCE [LARGE SCALE GENOMIC DNA]</scope>
</reference>
<dbReference type="Gene3D" id="1.10.510.10">
    <property type="entry name" value="Transferase(Phosphotransferase) domain 1"/>
    <property type="match status" value="1"/>
</dbReference>
<reference evidence="9" key="1">
    <citation type="submission" date="2024-06" db="EMBL/GenBank/DDBJ databases">
        <authorList>
            <person name="Ryan C."/>
        </authorList>
    </citation>
    <scope>NUCLEOTIDE SEQUENCE [LARGE SCALE GENOMIC DNA]</scope>
</reference>
<dbReference type="SUPFAM" id="SSF56112">
    <property type="entry name" value="Protein kinase-like (PK-like)"/>
    <property type="match status" value="1"/>
</dbReference>
<keyword evidence="1" id="KW-0808">Transferase</keyword>
<evidence type="ECO:0000256" key="3">
    <source>
        <dbReference type="ARBA" id="ARBA00022777"/>
    </source>
</evidence>
<feature type="compositionally biased region" description="Basic residues" evidence="5">
    <location>
        <begin position="209"/>
        <end position="219"/>
    </location>
</feature>
<feature type="domain" description="Protein kinase" evidence="7">
    <location>
        <begin position="249"/>
        <end position="522"/>
    </location>
</feature>
<dbReference type="AlphaFoldDB" id="A0ABC8XJ02"/>
<evidence type="ECO:0000256" key="2">
    <source>
        <dbReference type="ARBA" id="ARBA00022741"/>
    </source>
</evidence>
<feature type="compositionally biased region" description="Basic residues" evidence="5">
    <location>
        <begin position="227"/>
        <end position="250"/>
    </location>
</feature>
<name>A0ABC8XJ02_9POAL</name>
<keyword evidence="4" id="KW-0067">ATP-binding</keyword>
<dbReference type="Proteomes" id="UP001497457">
    <property type="component" value="Chromosome 14rd"/>
</dbReference>
<evidence type="ECO:0000256" key="6">
    <source>
        <dbReference type="SAM" id="Phobius"/>
    </source>
</evidence>
<feature type="region of interest" description="Disordered" evidence="5">
    <location>
        <begin position="120"/>
        <end position="164"/>
    </location>
</feature>
<dbReference type="PROSITE" id="PS00108">
    <property type="entry name" value="PROTEIN_KINASE_ST"/>
    <property type="match status" value="1"/>
</dbReference>
<feature type="compositionally biased region" description="Low complexity" evidence="5">
    <location>
        <begin position="541"/>
        <end position="562"/>
    </location>
</feature>
<dbReference type="InterPro" id="IPR052059">
    <property type="entry name" value="CR_Ser/Thr_kinase"/>
</dbReference>
<sequence length="562" mass="61791">MASLVPDPSPLDAATSHLAAGDAPLHVAVRPAFNPNLDVGVTPRRAPLVAMHGHGMTRSMLLTALALVVASAWLAPAASDDPQATLVSLGCSQYNATPASAFLAVLNSTFAALRATYPPRAPPPASAGSPRPRSRAPPPRRSPWRSAGRTSPAETASPASMRRPRAFAACAAPPTAAASYSRWLRDPLRERGLLRPGHAPGQHADLQRPRRGRHRRRLRGYGAGAGRRPRGRRPSCAGARRRDRERRHVRGGAVRGDGPGGRLRAVPEGGVGEHRRLPAQYRRPRRGRWLLHEILQLALLPGECNRGPCRVLALWEEIKSERSHHRRHYGGVACFLLLIGLLTFLLIRRSRKLRPKRGERRGTLNWKQRFNIIVGMARGLAYLHQEFHVCIIHRDIKSSNVLLDDDFQPKIADFGLARLLPDDHSHLSTKFAGTLGYTAPECAIHGQLSEKVDTCSFGVVVLEILSGRKSNDTRLDPETQYLLEWAWKLYESENLLALVDESLDREEYKPDEVKRIMEIALLYTQSAVAARPTMPEVRGETSTSSSSSGSKATISVSQVSGR</sequence>
<dbReference type="InterPro" id="IPR008271">
    <property type="entry name" value="Ser/Thr_kinase_AS"/>
</dbReference>
<evidence type="ECO:0000256" key="4">
    <source>
        <dbReference type="ARBA" id="ARBA00022840"/>
    </source>
</evidence>
<protein>
    <recommendedName>
        <fullName evidence="7">Protein kinase domain-containing protein</fullName>
    </recommendedName>
</protein>
<dbReference type="FunFam" id="1.10.510.10:FF:000336">
    <property type="entry name" value="Cysteine-rich receptor-like protein kinase 2"/>
    <property type="match status" value="1"/>
</dbReference>
<organism evidence="8 9">
    <name type="scientific">Urochloa decumbens</name>
    <dbReference type="NCBI Taxonomy" id="240449"/>
    <lineage>
        <taxon>Eukaryota</taxon>
        <taxon>Viridiplantae</taxon>
        <taxon>Streptophyta</taxon>
        <taxon>Embryophyta</taxon>
        <taxon>Tracheophyta</taxon>
        <taxon>Spermatophyta</taxon>
        <taxon>Magnoliopsida</taxon>
        <taxon>Liliopsida</taxon>
        <taxon>Poales</taxon>
        <taxon>Poaceae</taxon>
        <taxon>PACMAD clade</taxon>
        <taxon>Panicoideae</taxon>
        <taxon>Panicodae</taxon>
        <taxon>Paniceae</taxon>
        <taxon>Melinidinae</taxon>
        <taxon>Urochloa</taxon>
    </lineage>
</organism>
<dbReference type="EMBL" id="OZ075124">
    <property type="protein sequence ID" value="CAL4925501.1"/>
    <property type="molecule type" value="Genomic_DNA"/>
</dbReference>
<dbReference type="SMART" id="SM00220">
    <property type="entry name" value="S_TKc"/>
    <property type="match status" value="1"/>
</dbReference>
<dbReference type="GO" id="GO:0016301">
    <property type="term" value="F:kinase activity"/>
    <property type="evidence" value="ECO:0007669"/>
    <property type="project" value="UniProtKB-KW"/>
</dbReference>
<evidence type="ECO:0000256" key="5">
    <source>
        <dbReference type="SAM" id="MobiDB-lite"/>
    </source>
</evidence>
<dbReference type="GO" id="GO:0005524">
    <property type="term" value="F:ATP binding"/>
    <property type="evidence" value="ECO:0007669"/>
    <property type="project" value="UniProtKB-KW"/>
</dbReference>
<dbReference type="PROSITE" id="PS50011">
    <property type="entry name" value="PROTEIN_KINASE_DOM"/>
    <property type="match status" value="1"/>
</dbReference>
<keyword evidence="3" id="KW-0418">Kinase</keyword>
<evidence type="ECO:0000313" key="8">
    <source>
        <dbReference type="EMBL" id="CAL4925501.1"/>
    </source>
</evidence>
<feature type="transmembrane region" description="Helical" evidence="6">
    <location>
        <begin position="328"/>
        <end position="347"/>
    </location>
</feature>